<feature type="signal peptide" evidence="8">
    <location>
        <begin position="1"/>
        <end position="19"/>
    </location>
</feature>
<dbReference type="PANTHER" id="PTHR11195:SF22">
    <property type="entry name" value="LYSOZYME"/>
    <property type="match status" value="1"/>
</dbReference>
<keyword evidence="10" id="KW-1185">Reference proteome</keyword>
<evidence type="ECO:0000256" key="4">
    <source>
        <dbReference type="ARBA" id="ARBA00022638"/>
    </source>
</evidence>
<protein>
    <recommendedName>
        <fullName evidence="2">lysozyme</fullName>
        <ecNumber evidence="2">3.2.1.17</ecNumber>
    </recommendedName>
</protein>
<dbReference type="CDD" id="cd16890">
    <property type="entry name" value="lyz_i"/>
    <property type="match status" value="1"/>
</dbReference>
<feature type="disulfide bond" evidence="7">
    <location>
        <begin position="34"/>
        <end position="40"/>
    </location>
</feature>
<keyword evidence="4" id="KW-0081">Bacteriolytic enzyme</keyword>
<dbReference type="Proteomes" id="UP001154078">
    <property type="component" value="Chromosome 9"/>
</dbReference>
<evidence type="ECO:0000256" key="8">
    <source>
        <dbReference type="SAM" id="SignalP"/>
    </source>
</evidence>
<keyword evidence="8" id="KW-0732">Signal</keyword>
<feature type="disulfide bond" evidence="7">
    <location>
        <begin position="29"/>
        <end position="113"/>
    </location>
</feature>
<dbReference type="GO" id="GO:0042742">
    <property type="term" value="P:defense response to bacterium"/>
    <property type="evidence" value="ECO:0007669"/>
    <property type="project" value="UniProtKB-KW"/>
</dbReference>
<name>A0A9P0FP70_BRAAE</name>
<dbReference type="AlphaFoldDB" id="A0A9P0FP70"/>
<evidence type="ECO:0000313" key="9">
    <source>
        <dbReference type="EMBL" id="CAH0563640.1"/>
    </source>
</evidence>
<feature type="chain" id="PRO_5040341424" description="lysozyme" evidence="8">
    <location>
        <begin position="20"/>
        <end position="153"/>
    </location>
</feature>
<feature type="disulfide bond" evidence="7">
    <location>
        <begin position="83"/>
        <end position="89"/>
    </location>
</feature>
<sequence length="153" mass="16385">MYLSAVVVLVIFGITAITCQEDLPVTQQCLGCICHASSGCNTTSSCGGDVCGPFRLTWAYWSDSGKPTKNNESPDAPGAYSNCAGDTYCAALSVQGYMQRFQQDCNGDNKIDCDDFALIHKHGGYGCKGTQLPEPFGTQYRECKAIVGGQQQN</sequence>
<keyword evidence="7" id="KW-1015">Disulfide bond</keyword>
<evidence type="ECO:0000256" key="5">
    <source>
        <dbReference type="ARBA" id="ARBA00022801"/>
    </source>
</evidence>
<keyword evidence="5" id="KW-0378">Hydrolase</keyword>
<dbReference type="GO" id="GO:0031640">
    <property type="term" value="P:killing of cells of another organism"/>
    <property type="evidence" value="ECO:0007669"/>
    <property type="project" value="UniProtKB-KW"/>
</dbReference>
<dbReference type="OrthoDB" id="6337871at2759"/>
<dbReference type="FunFam" id="1.10.530.10:FF:000019">
    <property type="entry name" value="lysozyme"/>
    <property type="match status" value="1"/>
</dbReference>
<dbReference type="GO" id="GO:0003796">
    <property type="term" value="F:lysozyme activity"/>
    <property type="evidence" value="ECO:0007669"/>
    <property type="project" value="UniProtKB-EC"/>
</dbReference>
<dbReference type="EC" id="3.2.1.17" evidence="2"/>
<dbReference type="Pfam" id="PF05497">
    <property type="entry name" value="Destabilase"/>
    <property type="match status" value="1"/>
</dbReference>
<evidence type="ECO:0000256" key="1">
    <source>
        <dbReference type="ARBA" id="ARBA00000632"/>
    </source>
</evidence>
<evidence type="ECO:0000256" key="3">
    <source>
        <dbReference type="ARBA" id="ARBA00022529"/>
    </source>
</evidence>
<organism evidence="9 10">
    <name type="scientific">Brassicogethes aeneus</name>
    <name type="common">Rape pollen beetle</name>
    <name type="synonym">Meligethes aeneus</name>
    <dbReference type="NCBI Taxonomy" id="1431903"/>
    <lineage>
        <taxon>Eukaryota</taxon>
        <taxon>Metazoa</taxon>
        <taxon>Ecdysozoa</taxon>
        <taxon>Arthropoda</taxon>
        <taxon>Hexapoda</taxon>
        <taxon>Insecta</taxon>
        <taxon>Pterygota</taxon>
        <taxon>Neoptera</taxon>
        <taxon>Endopterygota</taxon>
        <taxon>Coleoptera</taxon>
        <taxon>Polyphaga</taxon>
        <taxon>Cucujiformia</taxon>
        <taxon>Nitidulidae</taxon>
        <taxon>Meligethinae</taxon>
        <taxon>Brassicogethes</taxon>
    </lineage>
</organism>
<gene>
    <name evidence="9" type="ORF">MELIAE_LOCUS12406</name>
</gene>
<dbReference type="PROSITE" id="PS51909">
    <property type="entry name" value="LYSOZYME_I"/>
    <property type="match status" value="1"/>
</dbReference>
<evidence type="ECO:0000313" key="10">
    <source>
        <dbReference type="Proteomes" id="UP001154078"/>
    </source>
</evidence>
<comment type="catalytic activity">
    <reaction evidence="1">
        <text>Hydrolysis of (1-&gt;4)-beta-linkages between N-acetylmuramic acid and N-acetyl-D-glucosamine residues in a peptidoglycan and between N-acetyl-D-glucosamine residues in chitodextrins.</text>
        <dbReference type="EC" id="3.2.1.17"/>
    </reaction>
</comment>
<evidence type="ECO:0000256" key="2">
    <source>
        <dbReference type="ARBA" id="ARBA00012732"/>
    </source>
</evidence>
<dbReference type="Gene3D" id="1.10.530.10">
    <property type="match status" value="1"/>
</dbReference>
<feature type="disulfide bond" evidence="7">
    <location>
        <begin position="46"/>
        <end position="51"/>
    </location>
</feature>
<dbReference type="InterPro" id="IPR008597">
    <property type="entry name" value="Invert_lysozyme"/>
</dbReference>
<keyword evidence="3" id="KW-0929">Antimicrobial</keyword>
<dbReference type="PANTHER" id="PTHR11195">
    <property type="entry name" value="DESTABILASE-RELATED"/>
    <property type="match status" value="1"/>
</dbReference>
<accession>A0A9P0FP70</accession>
<evidence type="ECO:0000256" key="6">
    <source>
        <dbReference type="ARBA" id="ARBA00023295"/>
    </source>
</evidence>
<dbReference type="PROSITE" id="PS00018">
    <property type="entry name" value="EF_HAND_1"/>
    <property type="match status" value="1"/>
</dbReference>
<dbReference type="EMBL" id="OV121140">
    <property type="protein sequence ID" value="CAH0563640.1"/>
    <property type="molecule type" value="Genomic_DNA"/>
</dbReference>
<dbReference type="InterPro" id="IPR018247">
    <property type="entry name" value="EF_Hand_1_Ca_BS"/>
</dbReference>
<proteinExistence type="predicted"/>
<evidence type="ECO:0000256" key="7">
    <source>
        <dbReference type="PIRSR" id="PIRSR608597-3"/>
    </source>
</evidence>
<reference evidence="9" key="1">
    <citation type="submission" date="2021-12" db="EMBL/GenBank/DDBJ databases">
        <authorList>
            <person name="King R."/>
        </authorList>
    </citation>
    <scope>NUCLEOTIDE SEQUENCE</scope>
</reference>
<keyword evidence="6" id="KW-0326">Glycosidase</keyword>